<gene>
    <name evidence="5" type="ORF">AX13_09540</name>
</gene>
<protein>
    <submittedName>
        <fullName evidence="5">ABC transporter permease</fullName>
    </submittedName>
</protein>
<dbReference type="SUPFAM" id="SSF53822">
    <property type="entry name" value="Periplasmic binding protein-like I"/>
    <property type="match status" value="1"/>
</dbReference>
<feature type="chain" id="PRO_5001471948" evidence="3">
    <location>
        <begin position="25"/>
        <end position="403"/>
    </location>
</feature>
<evidence type="ECO:0000259" key="4">
    <source>
        <dbReference type="Pfam" id="PF13458"/>
    </source>
</evidence>
<name>A0A014MAN0_9BURK</name>
<comment type="similarity">
    <text evidence="1">Belongs to the leucine-binding protein family.</text>
</comment>
<dbReference type="CDD" id="cd06327">
    <property type="entry name" value="PBP1_SBP-like"/>
    <property type="match status" value="1"/>
</dbReference>
<evidence type="ECO:0000313" key="5">
    <source>
        <dbReference type="EMBL" id="EXU78801.1"/>
    </source>
</evidence>
<sequence length="403" mass="43889">MRHALSPLVLALCGMGLWSAAAQAQTFKEPDTVKIGFITDMSSLYADVEGKNGAVAIQMAIDDFGGKLLGKPIELLTADHQNKADIAASKAREWIDQQDISLVFGGTNSATALAMAKVAQEKKRIFVDNGAGSSALTNEQCSPYTVHYAFDTVALAKGTGKAVVEAGGKSWFFLTADYAFGHALEADTSKIVEANGGKVVGAVRTPLNASDFSSFMLQAQNSKAQILGLANAGGDTINSIKAAREFGVTKGMKLAGLLIFFSDIHSLGVKNTEGLQFTTSWYWDMNDESRKFADKFMAKTKRRPSEIQAADYSATMTWLQAAQRAGTLEADKVMAEWKSKPIKDFFGEGVIRPDGRYAHDMYLMEVKSPAESKGTWDYYKLVKKLPADQVWTTKAESKCQYWK</sequence>
<evidence type="ECO:0000256" key="3">
    <source>
        <dbReference type="SAM" id="SignalP"/>
    </source>
</evidence>
<dbReference type="STRING" id="225991.MA05_13440"/>
<evidence type="ECO:0000256" key="1">
    <source>
        <dbReference type="ARBA" id="ARBA00010062"/>
    </source>
</evidence>
<dbReference type="PATRIC" id="fig|1457173.3.peg.3314"/>
<feature type="domain" description="Leucine-binding protein" evidence="4">
    <location>
        <begin position="32"/>
        <end position="367"/>
    </location>
</feature>
<dbReference type="EMBL" id="JBOK01000026">
    <property type="protein sequence ID" value="EXU78801.1"/>
    <property type="molecule type" value="Genomic_DNA"/>
</dbReference>
<dbReference type="Gene3D" id="3.40.50.2300">
    <property type="match status" value="2"/>
</dbReference>
<dbReference type="PANTHER" id="PTHR30483:SF6">
    <property type="entry name" value="PERIPLASMIC BINDING PROTEIN OF ABC TRANSPORTER FOR NATURAL AMINO ACIDS"/>
    <property type="match status" value="1"/>
</dbReference>
<dbReference type="Proteomes" id="UP000020766">
    <property type="component" value="Unassembled WGS sequence"/>
</dbReference>
<keyword evidence="2 3" id="KW-0732">Signal</keyword>
<feature type="signal peptide" evidence="3">
    <location>
        <begin position="1"/>
        <end position="24"/>
    </location>
</feature>
<dbReference type="PANTHER" id="PTHR30483">
    <property type="entry name" value="LEUCINE-SPECIFIC-BINDING PROTEIN"/>
    <property type="match status" value="1"/>
</dbReference>
<reference evidence="5 6" key="1">
    <citation type="submission" date="2014-01" db="EMBL/GenBank/DDBJ databases">
        <title>Interspecies Systems Biology Uncovers Metabolites Affecting C. elegans Gene Expression and Life History Traits.</title>
        <authorList>
            <person name="Watson E."/>
            <person name="Macneil L.T."/>
            <person name="Ritter A.D."/>
            <person name="Yilmaz L.S."/>
            <person name="Rosebrock A.P."/>
            <person name="Caudy A.A."/>
            <person name="Walhout A.J."/>
        </authorList>
    </citation>
    <scope>NUCLEOTIDE SEQUENCE [LARGE SCALE GENOMIC DNA]</scope>
    <source>
        <strain evidence="5 6">DA1877</strain>
    </source>
</reference>
<dbReference type="RefSeq" id="WP_043386961.1">
    <property type="nucleotide sequence ID" value="NZ_JBOK01000026.1"/>
</dbReference>
<dbReference type="AlphaFoldDB" id="A0A014MAN0"/>
<evidence type="ECO:0000313" key="6">
    <source>
        <dbReference type="Proteomes" id="UP000020766"/>
    </source>
</evidence>
<dbReference type="InterPro" id="IPR028082">
    <property type="entry name" value="Peripla_BP_I"/>
</dbReference>
<comment type="caution">
    <text evidence="5">The sequence shown here is derived from an EMBL/GenBank/DDBJ whole genome shotgun (WGS) entry which is preliminary data.</text>
</comment>
<dbReference type="InterPro" id="IPR028081">
    <property type="entry name" value="Leu-bd"/>
</dbReference>
<accession>A0A014MAN0</accession>
<dbReference type="InterPro" id="IPR051010">
    <property type="entry name" value="BCAA_transport"/>
</dbReference>
<organism evidence="5 6">
    <name type="scientific">Comamonas aquatica DA1877</name>
    <dbReference type="NCBI Taxonomy" id="1457173"/>
    <lineage>
        <taxon>Bacteria</taxon>
        <taxon>Pseudomonadati</taxon>
        <taxon>Pseudomonadota</taxon>
        <taxon>Betaproteobacteria</taxon>
        <taxon>Burkholderiales</taxon>
        <taxon>Comamonadaceae</taxon>
        <taxon>Comamonas</taxon>
    </lineage>
</organism>
<dbReference type="Pfam" id="PF13458">
    <property type="entry name" value="Peripla_BP_6"/>
    <property type="match status" value="1"/>
</dbReference>
<keyword evidence="6" id="KW-1185">Reference proteome</keyword>
<evidence type="ECO:0000256" key="2">
    <source>
        <dbReference type="ARBA" id="ARBA00022729"/>
    </source>
</evidence>
<proteinExistence type="inferred from homology"/>